<dbReference type="STRING" id="88036.D8R0T8"/>
<dbReference type="Gene3D" id="2.40.150.20">
    <property type="entry name" value="Ribosomal protein L14"/>
    <property type="match status" value="1"/>
</dbReference>
<dbReference type="AlphaFoldDB" id="D8R0T8"/>
<dbReference type="PROSITE" id="PS00049">
    <property type="entry name" value="RIBOSOMAL_L14"/>
    <property type="match status" value="1"/>
</dbReference>
<dbReference type="OrthoDB" id="274765at2759"/>
<dbReference type="GO" id="GO:0005762">
    <property type="term" value="C:mitochondrial large ribosomal subunit"/>
    <property type="evidence" value="ECO:0000318"/>
    <property type="project" value="GO_Central"/>
</dbReference>
<dbReference type="HOGENOM" id="CLU_095071_2_0_1"/>
<organism evidence="8">
    <name type="scientific">Selaginella moellendorffii</name>
    <name type="common">Spikemoss</name>
    <dbReference type="NCBI Taxonomy" id="88036"/>
    <lineage>
        <taxon>Eukaryota</taxon>
        <taxon>Viridiplantae</taxon>
        <taxon>Streptophyta</taxon>
        <taxon>Embryophyta</taxon>
        <taxon>Tracheophyta</taxon>
        <taxon>Lycopodiopsida</taxon>
        <taxon>Selaginellales</taxon>
        <taxon>Selaginellaceae</taxon>
        <taxon>Selaginella</taxon>
    </lineage>
</organism>
<dbReference type="PANTHER" id="PTHR11761:SF3">
    <property type="entry name" value="LARGE RIBOSOMAL SUBUNIT PROTEIN UL14M"/>
    <property type="match status" value="1"/>
</dbReference>
<evidence type="ECO:0000256" key="2">
    <source>
        <dbReference type="ARBA" id="ARBA00022730"/>
    </source>
</evidence>
<dbReference type="Pfam" id="PF00238">
    <property type="entry name" value="Ribosomal_L14"/>
    <property type="match status" value="1"/>
</dbReference>
<dbReference type="CDD" id="cd00337">
    <property type="entry name" value="Ribosomal_uL14"/>
    <property type="match status" value="1"/>
</dbReference>
<feature type="non-terminal residue" evidence="7">
    <location>
        <position position="1"/>
    </location>
</feature>
<gene>
    <name evidence="7" type="ORF">SELMODRAFT_27874</name>
</gene>
<keyword evidence="5 6" id="KW-0687">Ribonucleoprotein</keyword>
<evidence type="ECO:0008006" key="9">
    <source>
        <dbReference type="Google" id="ProtNLM"/>
    </source>
</evidence>
<dbReference type="NCBIfam" id="TIGR01067">
    <property type="entry name" value="rplN_bact"/>
    <property type="match status" value="1"/>
</dbReference>
<dbReference type="Gramene" id="EFJ34139">
    <property type="protein sequence ID" value="EFJ34139"/>
    <property type="gene ID" value="SELMODRAFT_27874"/>
</dbReference>
<dbReference type="KEGG" id="smo:SELMODRAFT_27874"/>
<evidence type="ECO:0000313" key="7">
    <source>
        <dbReference type="EMBL" id="EFJ34139.1"/>
    </source>
</evidence>
<dbReference type="InterPro" id="IPR005745">
    <property type="entry name" value="Ribosomal_uL14_bac-type"/>
</dbReference>
<dbReference type="SUPFAM" id="SSF50193">
    <property type="entry name" value="Ribosomal protein L14"/>
    <property type="match status" value="1"/>
</dbReference>
<keyword evidence="4 6" id="KW-0689">Ribosomal protein</keyword>
<name>D8R0T8_SELML</name>
<evidence type="ECO:0000313" key="8">
    <source>
        <dbReference type="Proteomes" id="UP000001514"/>
    </source>
</evidence>
<dbReference type="InParanoid" id="D8R0T8"/>
<dbReference type="SMART" id="SM01374">
    <property type="entry name" value="Ribosomal_L14"/>
    <property type="match status" value="1"/>
</dbReference>
<keyword evidence="2" id="KW-0699">rRNA-binding</keyword>
<dbReference type="InterPro" id="IPR036853">
    <property type="entry name" value="Ribosomal_uL14_sf"/>
</dbReference>
<evidence type="ECO:0000256" key="4">
    <source>
        <dbReference type="ARBA" id="ARBA00022980"/>
    </source>
</evidence>
<dbReference type="GO" id="GO:0003735">
    <property type="term" value="F:structural constituent of ribosome"/>
    <property type="evidence" value="ECO:0000318"/>
    <property type="project" value="GO_Central"/>
</dbReference>
<sequence>FVQMRTKLNVADNSGAKIVGCIQAKARKIGGSIGDVIVASVKEAASGKKRIKKFEKESTKVKKGDVVRAVIVRARMQKGRRDGSHIRFDENAVVIINKEGEPVGTRVYGPVAAELRAKKFVKILSLADDV</sequence>
<dbReference type="InterPro" id="IPR000218">
    <property type="entry name" value="Ribosomal_uL14"/>
</dbReference>
<proteinExistence type="inferred from homology"/>
<dbReference type="EMBL" id="GL377570">
    <property type="protein sequence ID" value="EFJ34139.1"/>
    <property type="molecule type" value="Genomic_DNA"/>
</dbReference>
<dbReference type="InterPro" id="IPR019972">
    <property type="entry name" value="Ribosomal_uL14_CS"/>
</dbReference>
<dbReference type="HAMAP" id="MF_01367">
    <property type="entry name" value="Ribosomal_uL14"/>
    <property type="match status" value="1"/>
</dbReference>
<dbReference type="eggNOG" id="KOG0901">
    <property type="taxonomic scope" value="Eukaryota"/>
</dbReference>
<evidence type="ECO:0000256" key="6">
    <source>
        <dbReference type="RuleBase" id="RU003949"/>
    </source>
</evidence>
<keyword evidence="8" id="KW-1185">Reference proteome</keyword>
<evidence type="ECO:0000256" key="3">
    <source>
        <dbReference type="ARBA" id="ARBA00022884"/>
    </source>
</evidence>
<dbReference type="FunCoup" id="D8R0T8">
    <property type="interactions" value="236"/>
</dbReference>
<evidence type="ECO:0000256" key="5">
    <source>
        <dbReference type="ARBA" id="ARBA00023274"/>
    </source>
</evidence>
<feature type="non-terminal residue" evidence="7">
    <location>
        <position position="130"/>
    </location>
</feature>
<reference evidence="7 8" key="1">
    <citation type="journal article" date="2011" name="Science">
        <title>The Selaginella genome identifies genetic changes associated with the evolution of vascular plants.</title>
        <authorList>
            <person name="Banks J.A."/>
            <person name="Nishiyama T."/>
            <person name="Hasebe M."/>
            <person name="Bowman J.L."/>
            <person name="Gribskov M."/>
            <person name="dePamphilis C."/>
            <person name="Albert V.A."/>
            <person name="Aono N."/>
            <person name="Aoyama T."/>
            <person name="Ambrose B.A."/>
            <person name="Ashton N.W."/>
            <person name="Axtell M.J."/>
            <person name="Barker E."/>
            <person name="Barker M.S."/>
            <person name="Bennetzen J.L."/>
            <person name="Bonawitz N.D."/>
            <person name="Chapple C."/>
            <person name="Cheng C."/>
            <person name="Correa L.G."/>
            <person name="Dacre M."/>
            <person name="DeBarry J."/>
            <person name="Dreyer I."/>
            <person name="Elias M."/>
            <person name="Engstrom E.M."/>
            <person name="Estelle M."/>
            <person name="Feng L."/>
            <person name="Finet C."/>
            <person name="Floyd S.K."/>
            <person name="Frommer W.B."/>
            <person name="Fujita T."/>
            <person name="Gramzow L."/>
            <person name="Gutensohn M."/>
            <person name="Harholt J."/>
            <person name="Hattori M."/>
            <person name="Heyl A."/>
            <person name="Hirai T."/>
            <person name="Hiwatashi Y."/>
            <person name="Ishikawa M."/>
            <person name="Iwata M."/>
            <person name="Karol K.G."/>
            <person name="Koehler B."/>
            <person name="Kolukisaoglu U."/>
            <person name="Kubo M."/>
            <person name="Kurata T."/>
            <person name="Lalonde S."/>
            <person name="Li K."/>
            <person name="Li Y."/>
            <person name="Litt A."/>
            <person name="Lyons E."/>
            <person name="Manning G."/>
            <person name="Maruyama T."/>
            <person name="Michael T.P."/>
            <person name="Mikami K."/>
            <person name="Miyazaki S."/>
            <person name="Morinaga S."/>
            <person name="Murata T."/>
            <person name="Mueller-Roeber B."/>
            <person name="Nelson D.R."/>
            <person name="Obara M."/>
            <person name="Oguri Y."/>
            <person name="Olmstead R.G."/>
            <person name="Onodera N."/>
            <person name="Petersen B.L."/>
            <person name="Pils B."/>
            <person name="Prigge M."/>
            <person name="Rensing S.A."/>
            <person name="Riano-Pachon D.M."/>
            <person name="Roberts A.W."/>
            <person name="Sato Y."/>
            <person name="Scheller H.V."/>
            <person name="Schulz B."/>
            <person name="Schulz C."/>
            <person name="Shakirov E.V."/>
            <person name="Shibagaki N."/>
            <person name="Shinohara N."/>
            <person name="Shippen D.E."/>
            <person name="Soerensen I."/>
            <person name="Sotooka R."/>
            <person name="Sugimoto N."/>
            <person name="Sugita M."/>
            <person name="Sumikawa N."/>
            <person name="Tanurdzic M."/>
            <person name="Theissen G."/>
            <person name="Ulvskov P."/>
            <person name="Wakazuki S."/>
            <person name="Weng J.K."/>
            <person name="Willats W.W."/>
            <person name="Wipf D."/>
            <person name="Wolf P.G."/>
            <person name="Yang L."/>
            <person name="Zimmer A.D."/>
            <person name="Zhu Q."/>
            <person name="Mitros T."/>
            <person name="Hellsten U."/>
            <person name="Loque D."/>
            <person name="Otillar R."/>
            <person name="Salamov A."/>
            <person name="Schmutz J."/>
            <person name="Shapiro H."/>
            <person name="Lindquist E."/>
            <person name="Lucas S."/>
            <person name="Rokhsar D."/>
            <person name="Grigoriev I.V."/>
        </authorList>
    </citation>
    <scope>NUCLEOTIDE SEQUENCE [LARGE SCALE GENOMIC DNA]</scope>
</reference>
<dbReference type="PANTHER" id="PTHR11761">
    <property type="entry name" value="50S/60S RIBOSOMAL PROTEIN L14/L23"/>
    <property type="match status" value="1"/>
</dbReference>
<accession>D8R0T8</accession>
<dbReference type="Proteomes" id="UP000001514">
    <property type="component" value="Unassembled WGS sequence"/>
</dbReference>
<comment type="similarity">
    <text evidence="1 6">Belongs to the universal ribosomal protein uL14 family.</text>
</comment>
<dbReference type="GO" id="GO:0070180">
    <property type="term" value="F:large ribosomal subunit rRNA binding"/>
    <property type="evidence" value="ECO:0000318"/>
    <property type="project" value="GO_Central"/>
</dbReference>
<evidence type="ECO:0000256" key="1">
    <source>
        <dbReference type="ARBA" id="ARBA00010745"/>
    </source>
</evidence>
<protein>
    <recommendedName>
        <fullName evidence="9">50S ribosomal protein L14</fullName>
    </recommendedName>
</protein>
<keyword evidence="3" id="KW-0694">RNA-binding</keyword>
<dbReference type="GO" id="GO:0006412">
    <property type="term" value="P:translation"/>
    <property type="evidence" value="ECO:0007669"/>
    <property type="project" value="InterPro"/>
</dbReference>
<dbReference type="OMA" id="FNWKDHI"/>